<dbReference type="InterPro" id="IPR050491">
    <property type="entry name" value="AmpC-like"/>
</dbReference>
<protein>
    <submittedName>
        <fullName evidence="2">Serine hydrolase</fullName>
    </submittedName>
</protein>
<keyword evidence="2" id="KW-0378">Hydrolase</keyword>
<dbReference type="AlphaFoldDB" id="A0A6G1X8F2"/>
<name>A0A6G1X8F2_9BACI</name>
<keyword evidence="3" id="KW-1185">Reference proteome</keyword>
<dbReference type="Gene3D" id="3.40.710.10">
    <property type="entry name" value="DD-peptidase/beta-lactamase superfamily"/>
    <property type="match status" value="1"/>
</dbReference>
<dbReference type="EMBL" id="WJNH01000008">
    <property type="protein sequence ID" value="MRG87283.1"/>
    <property type="molecule type" value="Genomic_DNA"/>
</dbReference>
<evidence type="ECO:0000313" key="3">
    <source>
        <dbReference type="Proteomes" id="UP000480185"/>
    </source>
</evidence>
<comment type="caution">
    <text evidence="2">The sequence shown here is derived from an EMBL/GenBank/DDBJ whole genome shotgun (WGS) entry which is preliminary data.</text>
</comment>
<dbReference type="PANTHER" id="PTHR46825:SF9">
    <property type="entry name" value="BETA-LACTAMASE-RELATED DOMAIN-CONTAINING PROTEIN"/>
    <property type="match status" value="1"/>
</dbReference>
<dbReference type="RefSeq" id="WP_153729171.1">
    <property type="nucleotide sequence ID" value="NZ_WJNH01000008.1"/>
</dbReference>
<dbReference type="GO" id="GO:0016787">
    <property type="term" value="F:hydrolase activity"/>
    <property type="evidence" value="ECO:0007669"/>
    <property type="project" value="UniProtKB-KW"/>
</dbReference>
<sequence length="434" mass="49117">MWSLFEQRMQTRMENEHIVGAAVAVMQKGIVIYQQGFGVGDLQTQTPVNSNTVFGTASISKSFTALATLKLADQGFLSIDDSITKYIPGFHIKGMENTDGIKVHHLLTHTTGLAPVKRNEERNHFKDEKHFLMEHQHPLLGKPGEYFSYSNDMFSLLGEIIEKVSGKLYRRYIIEEILSPLEMNRSTLSVEELQKLNQVSTPYTYNKEKNQHEEQDWPTLGVYEVGGGVRSTALDLLEYGDLYLNKGKIGESSIISPQQIRKMSKPYAKVGRNRYYGYGLKVTPDYHGRTLIEHGGSQPGVSSNFGFIPEEELVVVVLSNVSNVAAGDIWLEAVNTAIGLPLEERDEKEPEITLSIKQLERLVGTYSSEEGMRLEITLDHDVPIVHIDNEVYDAYASDEQTLVVKATERPIRFYFKNKQPWAAFFGMRMLLKDD</sequence>
<evidence type="ECO:0000259" key="1">
    <source>
        <dbReference type="Pfam" id="PF00144"/>
    </source>
</evidence>
<evidence type="ECO:0000313" key="2">
    <source>
        <dbReference type="EMBL" id="MRG87283.1"/>
    </source>
</evidence>
<reference evidence="2 3" key="1">
    <citation type="submission" date="2019-11" db="EMBL/GenBank/DDBJ databases">
        <authorList>
            <person name="Li J."/>
        </authorList>
    </citation>
    <scope>NUCLEOTIDE SEQUENCE [LARGE SCALE GENOMIC DNA]</scope>
    <source>
        <strain evidence="2 3">J4</strain>
    </source>
</reference>
<dbReference type="PANTHER" id="PTHR46825">
    <property type="entry name" value="D-ALANYL-D-ALANINE-CARBOXYPEPTIDASE/ENDOPEPTIDASE AMPH"/>
    <property type="match status" value="1"/>
</dbReference>
<proteinExistence type="predicted"/>
<dbReference type="OrthoDB" id="9803467at2"/>
<gene>
    <name evidence="2" type="ORF">GH754_13365</name>
</gene>
<organism evidence="2 3">
    <name type="scientific">Salinibacillus xinjiangensis</name>
    <dbReference type="NCBI Taxonomy" id="1229268"/>
    <lineage>
        <taxon>Bacteria</taxon>
        <taxon>Bacillati</taxon>
        <taxon>Bacillota</taxon>
        <taxon>Bacilli</taxon>
        <taxon>Bacillales</taxon>
        <taxon>Bacillaceae</taxon>
        <taxon>Salinibacillus</taxon>
    </lineage>
</organism>
<accession>A0A6G1X8F2</accession>
<feature type="domain" description="Beta-lactamase-related" evidence="1">
    <location>
        <begin position="5"/>
        <end position="323"/>
    </location>
</feature>
<dbReference type="Pfam" id="PF00144">
    <property type="entry name" value="Beta-lactamase"/>
    <property type="match status" value="1"/>
</dbReference>
<dbReference type="InterPro" id="IPR012338">
    <property type="entry name" value="Beta-lactam/transpept-like"/>
</dbReference>
<dbReference type="SUPFAM" id="SSF56601">
    <property type="entry name" value="beta-lactamase/transpeptidase-like"/>
    <property type="match status" value="1"/>
</dbReference>
<dbReference type="Proteomes" id="UP000480185">
    <property type="component" value="Unassembled WGS sequence"/>
</dbReference>
<dbReference type="InterPro" id="IPR001466">
    <property type="entry name" value="Beta-lactam-related"/>
</dbReference>